<gene>
    <name evidence="1" type="ORF">PBLR_15914</name>
</gene>
<sequence>MKSSSAIMLAVLVLLLFAMSMELTTSVEDAKGNSTCVTPTSTSTLTEVGLVEPPVRSMDANHITDEEFYSRYAAITGQTLDQVSSHLQEANEEQTGYRTFYKEYVLRAESKEGEWVRAGVLAQIEQFRFGQSVVNRFKGIFDETAYLLKETGESTMVTNYVKGSIQASGKLQLSFSGYTEDVVNGGFRSGLFTYGERREARVPLLIEPGESDVGHWYDRQHVSRSGTFSPG</sequence>
<accession>A0A383RLY5</accession>
<organism evidence="1 2">
    <name type="scientific">Paenibacillus alvei</name>
    <name type="common">Bacillus alvei</name>
    <dbReference type="NCBI Taxonomy" id="44250"/>
    <lineage>
        <taxon>Bacteria</taxon>
        <taxon>Bacillati</taxon>
        <taxon>Bacillota</taxon>
        <taxon>Bacilli</taxon>
        <taxon>Bacillales</taxon>
        <taxon>Paenibacillaceae</taxon>
        <taxon>Paenibacillus</taxon>
    </lineage>
</organism>
<evidence type="ECO:0000313" key="2">
    <source>
        <dbReference type="Proteomes" id="UP000304148"/>
    </source>
</evidence>
<reference evidence="2" key="1">
    <citation type="submission" date="2018-08" db="EMBL/GenBank/DDBJ databases">
        <authorList>
            <person name="Chevrot R."/>
        </authorList>
    </citation>
    <scope>NUCLEOTIDE SEQUENCE [LARGE SCALE GENOMIC DNA]</scope>
</reference>
<protein>
    <submittedName>
        <fullName evidence="1">Uncharacterized protein</fullName>
    </submittedName>
</protein>
<name>A0A383RLY5_PAEAL</name>
<dbReference type="Proteomes" id="UP000304148">
    <property type="component" value="Chromosome"/>
</dbReference>
<proteinExistence type="predicted"/>
<dbReference type="RefSeq" id="WP_138189079.1">
    <property type="nucleotide sequence ID" value="NZ_LS992241.1"/>
</dbReference>
<dbReference type="AlphaFoldDB" id="A0A383RLY5"/>
<dbReference type="EMBL" id="LS992241">
    <property type="protein sequence ID" value="SYX87484.1"/>
    <property type="molecule type" value="Genomic_DNA"/>
</dbReference>
<evidence type="ECO:0000313" key="1">
    <source>
        <dbReference type="EMBL" id="SYX87484.1"/>
    </source>
</evidence>